<accession>A0A840NP62</accession>
<evidence type="ECO:0000313" key="4">
    <source>
        <dbReference type="Proteomes" id="UP000580474"/>
    </source>
</evidence>
<dbReference type="Pfam" id="PF13672">
    <property type="entry name" value="PP2C_2"/>
    <property type="match status" value="1"/>
</dbReference>
<name>A0A840NP62_9PSEU</name>
<comment type="caution">
    <text evidence="3">The sequence shown here is derived from an EMBL/GenBank/DDBJ whole genome shotgun (WGS) entry which is preliminary data.</text>
</comment>
<dbReference type="InterPro" id="IPR036457">
    <property type="entry name" value="PPM-type-like_dom_sf"/>
</dbReference>
<keyword evidence="4" id="KW-1185">Reference proteome</keyword>
<feature type="region of interest" description="Disordered" evidence="1">
    <location>
        <begin position="20"/>
        <end position="41"/>
    </location>
</feature>
<dbReference type="AlphaFoldDB" id="A0A840NP62"/>
<dbReference type="InterPro" id="IPR001932">
    <property type="entry name" value="PPM-type_phosphatase-like_dom"/>
</dbReference>
<dbReference type="RefSeq" id="WP_184480796.1">
    <property type="nucleotide sequence ID" value="NZ_JACHIV010000001.1"/>
</dbReference>
<organism evidence="3 4">
    <name type="scientific">Saccharopolyspora gloriosae</name>
    <dbReference type="NCBI Taxonomy" id="455344"/>
    <lineage>
        <taxon>Bacteria</taxon>
        <taxon>Bacillati</taxon>
        <taxon>Actinomycetota</taxon>
        <taxon>Actinomycetes</taxon>
        <taxon>Pseudonocardiales</taxon>
        <taxon>Pseudonocardiaceae</taxon>
        <taxon>Saccharopolyspora</taxon>
    </lineage>
</organism>
<evidence type="ECO:0000313" key="3">
    <source>
        <dbReference type="EMBL" id="MBB5070882.1"/>
    </source>
</evidence>
<dbReference type="EMBL" id="JACHIV010000001">
    <property type="protein sequence ID" value="MBB5070882.1"/>
    <property type="molecule type" value="Genomic_DNA"/>
</dbReference>
<gene>
    <name evidence="3" type="ORF">BJ969_003970</name>
</gene>
<dbReference type="SUPFAM" id="SSF81606">
    <property type="entry name" value="PP2C-like"/>
    <property type="match status" value="1"/>
</dbReference>
<evidence type="ECO:0000256" key="1">
    <source>
        <dbReference type="SAM" id="MobiDB-lite"/>
    </source>
</evidence>
<sequence length="241" mass="25958">MSTSPDPVVRAPLDVVIRTVPKRGNAAEENEDSAAGDAEGGRFAVADGASTTARSEVWSAMLAESFVNGEDPLADDVLTRLRRDWWARVNELDLAWHAKAKLAGGAAATFLGVVVEADRYALSSVGDSCMLHLAEQKLLSAAPLTEWSAFSRFPEAVHTRSDIAVSPAEIRSVSGTLSEGDVLLLATDAVAKHLLRHHSETGALPPILDHLADEDEFADFIERERERGLDNDDSTVCVVWT</sequence>
<protein>
    <submittedName>
        <fullName evidence="3">Serine/threonine protein phosphatase PrpC</fullName>
    </submittedName>
</protein>
<reference evidence="3 4" key="1">
    <citation type="submission" date="2020-08" db="EMBL/GenBank/DDBJ databases">
        <title>Sequencing the genomes of 1000 actinobacteria strains.</title>
        <authorList>
            <person name="Klenk H.-P."/>
        </authorList>
    </citation>
    <scope>NUCLEOTIDE SEQUENCE [LARGE SCALE GENOMIC DNA]</scope>
    <source>
        <strain evidence="3 4">DSM 45582</strain>
    </source>
</reference>
<proteinExistence type="predicted"/>
<feature type="domain" description="PPM-type phosphatase" evidence="2">
    <location>
        <begin position="30"/>
        <end position="215"/>
    </location>
</feature>
<dbReference type="Gene3D" id="3.60.40.10">
    <property type="entry name" value="PPM-type phosphatase domain"/>
    <property type="match status" value="1"/>
</dbReference>
<dbReference type="Proteomes" id="UP000580474">
    <property type="component" value="Unassembled WGS sequence"/>
</dbReference>
<evidence type="ECO:0000259" key="2">
    <source>
        <dbReference type="Pfam" id="PF13672"/>
    </source>
</evidence>